<feature type="compositionally biased region" description="Polar residues" evidence="1">
    <location>
        <begin position="164"/>
        <end position="178"/>
    </location>
</feature>
<accession>N9GEU9</accession>
<gene>
    <name evidence="2" type="ORF">F927_03364</name>
</gene>
<evidence type="ECO:0000256" key="1">
    <source>
        <dbReference type="SAM" id="MobiDB-lite"/>
    </source>
</evidence>
<dbReference type="Proteomes" id="UP000017667">
    <property type="component" value="Unassembled WGS sequence"/>
</dbReference>
<name>N9GEU9_ACIHA</name>
<protein>
    <submittedName>
        <fullName evidence="2">Uncharacterized protein</fullName>
    </submittedName>
</protein>
<organism evidence="2 3">
    <name type="scientific">Acinetobacter haemolyticus CIP 64.3 = MTCC 9819</name>
    <dbReference type="NCBI Taxonomy" id="1217659"/>
    <lineage>
        <taxon>Bacteria</taxon>
        <taxon>Pseudomonadati</taxon>
        <taxon>Pseudomonadota</taxon>
        <taxon>Gammaproteobacteria</taxon>
        <taxon>Moraxellales</taxon>
        <taxon>Moraxellaceae</taxon>
        <taxon>Acinetobacter</taxon>
    </lineage>
</organism>
<feature type="region of interest" description="Disordered" evidence="1">
    <location>
        <begin position="163"/>
        <end position="186"/>
    </location>
</feature>
<dbReference type="RefSeq" id="WP_005084907.1">
    <property type="nucleotide sequence ID" value="NZ_ASYX01000008.1"/>
</dbReference>
<dbReference type="AlphaFoldDB" id="N9GEU9"/>
<dbReference type="HOGENOM" id="CLU_098962_1_0_6"/>
<reference evidence="2 3" key="1">
    <citation type="submission" date="2013-02" db="EMBL/GenBank/DDBJ databases">
        <title>The Genome Sequence of Acinetobacter haemolyticus CIP 64.3.</title>
        <authorList>
            <consortium name="The Broad Institute Genome Sequencing Platform"/>
            <consortium name="The Broad Institute Genome Sequencing Center for Infectious Disease"/>
            <person name="Cerqueira G."/>
            <person name="Feldgarden M."/>
            <person name="Courvalin P."/>
            <person name="Perichon B."/>
            <person name="Grillot-Courvalin C."/>
            <person name="Clermont D."/>
            <person name="Rocha E."/>
            <person name="Yoon E.-J."/>
            <person name="Nemec A."/>
            <person name="Walker B."/>
            <person name="Young S.K."/>
            <person name="Zeng Q."/>
            <person name="Gargeya S."/>
            <person name="Fitzgerald M."/>
            <person name="Haas B."/>
            <person name="Abouelleil A."/>
            <person name="Alvarado L."/>
            <person name="Arachchi H.M."/>
            <person name="Berlin A.M."/>
            <person name="Chapman S.B."/>
            <person name="Dewar J."/>
            <person name="Goldberg J."/>
            <person name="Griggs A."/>
            <person name="Gujja S."/>
            <person name="Hansen M."/>
            <person name="Howarth C."/>
            <person name="Imamovic A."/>
            <person name="Larimer J."/>
            <person name="McCowan C."/>
            <person name="Murphy C."/>
            <person name="Neiman D."/>
            <person name="Pearson M."/>
            <person name="Priest M."/>
            <person name="Roberts A."/>
            <person name="Saif S."/>
            <person name="Shea T."/>
            <person name="Sisk P."/>
            <person name="Sykes S."/>
            <person name="Wortman J."/>
            <person name="Nusbaum C."/>
            <person name="Birren B."/>
        </authorList>
    </citation>
    <scope>NUCLEOTIDE SEQUENCE [LARGE SCALE GENOMIC DNA]</scope>
    <source>
        <strain evidence="2 3">CIP 64.3</strain>
    </source>
</reference>
<evidence type="ECO:0000313" key="3">
    <source>
        <dbReference type="Proteomes" id="UP000017667"/>
    </source>
</evidence>
<dbReference type="PATRIC" id="fig|1217659.3.peg.3303"/>
<comment type="caution">
    <text evidence="2">The sequence shown here is derived from an EMBL/GenBank/DDBJ whole genome shotgun (WGS) entry which is preliminary data.</text>
</comment>
<proteinExistence type="predicted"/>
<keyword evidence="3" id="KW-1185">Reference proteome</keyword>
<sequence length="186" mass="21265">MAVTRVSICNAALRMIGERVIASFDEDTELAEHCRDIYDQTRRSILRDHPWSCARKRTILSPVSTHPSFGYNHAFPLPKDYILIVDPGTNCYEVESRHILANTNKIRLVYIFDNDNEDTWDSMLSEAMSLKLASKMCKPITGSDAAGETAEYNYQKLIKRARSVNAQERPSQDMQYADSSYLGDRY</sequence>
<dbReference type="EMBL" id="APQQ01000032">
    <property type="protein sequence ID" value="ENW15624.1"/>
    <property type="molecule type" value="Genomic_DNA"/>
</dbReference>
<evidence type="ECO:0000313" key="2">
    <source>
        <dbReference type="EMBL" id="ENW15624.1"/>
    </source>
</evidence>